<protein>
    <submittedName>
        <fullName evidence="3">Retrovirus-related Pol polyprotein from transposon TNT 1-94</fullName>
    </submittedName>
</protein>
<name>A0A0V1HUU4_9BILA</name>
<feature type="domain" description="Reverse transcriptase Ty1/copia-type" evidence="2">
    <location>
        <begin position="52"/>
        <end position="117"/>
    </location>
</feature>
<proteinExistence type="predicted"/>
<dbReference type="Pfam" id="PF07727">
    <property type="entry name" value="RVT_2"/>
    <property type="match status" value="1"/>
</dbReference>
<keyword evidence="1" id="KW-0812">Transmembrane</keyword>
<dbReference type="InterPro" id="IPR013103">
    <property type="entry name" value="RVT_2"/>
</dbReference>
<feature type="transmembrane region" description="Helical" evidence="1">
    <location>
        <begin position="131"/>
        <end position="152"/>
    </location>
</feature>
<dbReference type="AlphaFoldDB" id="A0A0V1HUU4"/>
<dbReference type="STRING" id="268475.A0A0V1HUU4"/>
<evidence type="ECO:0000256" key="1">
    <source>
        <dbReference type="SAM" id="Phobius"/>
    </source>
</evidence>
<evidence type="ECO:0000313" key="4">
    <source>
        <dbReference type="Proteomes" id="UP000055024"/>
    </source>
</evidence>
<keyword evidence="4" id="KW-1185">Reference proteome</keyword>
<accession>A0A0V1HUU4</accession>
<dbReference type="EMBL" id="JYDP01000027">
    <property type="protein sequence ID" value="KRZ14096.1"/>
    <property type="molecule type" value="Genomic_DNA"/>
</dbReference>
<keyword evidence="1" id="KW-0472">Membrane</keyword>
<sequence>MKLPTRQRKKWMAAAEEEMASLKIKEVSSLTPLVETPDGCNVISSKLVFKAKRHASDYDETFRPVVRHETIRTLLSIAAVKSLNVPHFDVKCAFSNAEHQEKLYMEQLPGFEDPNNNDIGMVFFGPNFHPPILLIDELLFYWIFVPLSYWIYFSNCSLIRNFHL</sequence>
<keyword evidence="1" id="KW-1133">Transmembrane helix</keyword>
<dbReference type="OrthoDB" id="10058978at2759"/>
<evidence type="ECO:0000313" key="3">
    <source>
        <dbReference type="EMBL" id="KRZ14096.1"/>
    </source>
</evidence>
<gene>
    <name evidence="3" type="ORF">T11_10891</name>
</gene>
<organism evidence="3 4">
    <name type="scientific">Trichinella zimbabwensis</name>
    <dbReference type="NCBI Taxonomy" id="268475"/>
    <lineage>
        <taxon>Eukaryota</taxon>
        <taxon>Metazoa</taxon>
        <taxon>Ecdysozoa</taxon>
        <taxon>Nematoda</taxon>
        <taxon>Enoplea</taxon>
        <taxon>Dorylaimia</taxon>
        <taxon>Trichinellida</taxon>
        <taxon>Trichinellidae</taxon>
        <taxon>Trichinella</taxon>
    </lineage>
</organism>
<evidence type="ECO:0000259" key="2">
    <source>
        <dbReference type="Pfam" id="PF07727"/>
    </source>
</evidence>
<comment type="caution">
    <text evidence="3">The sequence shown here is derived from an EMBL/GenBank/DDBJ whole genome shotgun (WGS) entry which is preliminary data.</text>
</comment>
<reference evidence="3 4" key="1">
    <citation type="submission" date="2015-01" db="EMBL/GenBank/DDBJ databases">
        <title>Evolution of Trichinella species and genotypes.</title>
        <authorList>
            <person name="Korhonen P.K."/>
            <person name="Edoardo P."/>
            <person name="Giuseppe L.R."/>
            <person name="Gasser R.B."/>
        </authorList>
    </citation>
    <scope>NUCLEOTIDE SEQUENCE [LARGE SCALE GENOMIC DNA]</scope>
    <source>
        <strain evidence="3">ISS1029</strain>
    </source>
</reference>
<dbReference type="Proteomes" id="UP000055024">
    <property type="component" value="Unassembled WGS sequence"/>
</dbReference>